<dbReference type="RefSeq" id="WP_220200345.1">
    <property type="nucleotide sequence ID" value="NZ_BNJF01000012.1"/>
</dbReference>
<dbReference type="Gene3D" id="1.25.40.10">
    <property type="entry name" value="Tetratricopeptide repeat domain"/>
    <property type="match status" value="1"/>
</dbReference>
<evidence type="ECO:0000259" key="1">
    <source>
        <dbReference type="PROSITE" id="PS50943"/>
    </source>
</evidence>
<dbReference type="Pfam" id="PF13560">
    <property type="entry name" value="HTH_31"/>
    <property type="match status" value="1"/>
</dbReference>
<dbReference type="Proteomes" id="UP000612362">
    <property type="component" value="Unassembled WGS sequence"/>
</dbReference>
<evidence type="ECO:0000313" key="3">
    <source>
        <dbReference type="Proteomes" id="UP000612362"/>
    </source>
</evidence>
<gene>
    <name evidence="2" type="ORF">KSX_95940</name>
</gene>
<dbReference type="GO" id="GO:0003677">
    <property type="term" value="F:DNA binding"/>
    <property type="evidence" value="ECO:0007669"/>
    <property type="project" value="InterPro"/>
</dbReference>
<evidence type="ECO:0000313" key="2">
    <source>
        <dbReference type="EMBL" id="GHO51431.1"/>
    </source>
</evidence>
<dbReference type="PROSITE" id="PS50943">
    <property type="entry name" value="HTH_CROC1"/>
    <property type="match status" value="1"/>
</dbReference>
<dbReference type="InterPro" id="IPR010982">
    <property type="entry name" value="Lambda_DNA-bd_dom_sf"/>
</dbReference>
<proteinExistence type="predicted"/>
<protein>
    <recommendedName>
        <fullName evidence="1">HTH cro/C1-type domain-containing protein</fullName>
    </recommendedName>
</protein>
<dbReference type="CDD" id="cd00093">
    <property type="entry name" value="HTH_XRE"/>
    <property type="match status" value="1"/>
</dbReference>
<accession>A0A8J3MYZ1</accession>
<keyword evidence="3" id="KW-1185">Reference proteome</keyword>
<dbReference type="EMBL" id="BNJF01000012">
    <property type="protein sequence ID" value="GHO51431.1"/>
    <property type="molecule type" value="Genomic_DNA"/>
</dbReference>
<feature type="domain" description="HTH cro/C1-type" evidence="1">
    <location>
        <begin position="11"/>
        <end position="70"/>
    </location>
</feature>
<dbReference type="SMART" id="SM00530">
    <property type="entry name" value="HTH_XRE"/>
    <property type="match status" value="1"/>
</dbReference>
<sequence>MDTSKTPNDLLRQLRRERGWSQNKLADLLQQRGGFADASLLRKWESGKHVPSPFYQEKLCAIFGLTAYELGFLPEKRSPASNSVADTQITQATKSFPAQRSPIFLGNEDMDRRRREFLQFLSFAATTLVLPLPDLDWDRVQTATAKPQHLDAQVINDLVAINKYYWSLYNAAPNKNVLLEGALGQLKTLTSFLNEGPCEADHQKLCILASDLSQLIGEIHFDCNQYDTAQASYVFAANAAKDAKHYDLWACALVRHAFLPIYESHFQDALQLLQGAQQVARHGDTELATRFWIANVSAQAQAGNKNLFACRKNLDLAEEVQSVSPNGMNGMWLRFDGTRLAEEKGSCFVKLGRPDLAMPVLNEALTQHPKATRRRGMVLTNLAISALQLGELDRACTYASEVTQIAGKGSGMLLRGLHSLQEKLIPYQDSQLVQELDQQIALIN</sequence>
<dbReference type="SUPFAM" id="SSF47413">
    <property type="entry name" value="lambda repressor-like DNA-binding domains"/>
    <property type="match status" value="1"/>
</dbReference>
<comment type="caution">
    <text evidence="2">The sequence shown here is derived from an EMBL/GenBank/DDBJ whole genome shotgun (WGS) entry which is preliminary data.</text>
</comment>
<dbReference type="SUPFAM" id="SSF48452">
    <property type="entry name" value="TPR-like"/>
    <property type="match status" value="1"/>
</dbReference>
<name>A0A8J3MYZ1_9CHLR</name>
<organism evidence="2 3">
    <name type="scientific">Ktedonospora formicarum</name>
    <dbReference type="NCBI Taxonomy" id="2778364"/>
    <lineage>
        <taxon>Bacteria</taxon>
        <taxon>Bacillati</taxon>
        <taxon>Chloroflexota</taxon>
        <taxon>Ktedonobacteria</taxon>
        <taxon>Ktedonobacterales</taxon>
        <taxon>Ktedonobacteraceae</taxon>
        <taxon>Ktedonospora</taxon>
    </lineage>
</organism>
<dbReference type="InterPro" id="IPR001387">
    <property type="entry name" value="Cro/C1-type_HTH"/>
</dbReference>
<reference evidence="2" key="1">
    <citation type="submission" date="2020-10" db="EMBL/GenBank/DDBJ databases">
        <title>Taxonomic study of unclassified bacteria belonging to the class Ktedonobacteria.</title>
        <authorList>
            <person name="Yabe S."/>
            <person name="Wang C.M."/>
            <person name="Zheng Y."/>
            <person name="Sakai Y."/>
            <person name="Cavaletti L."/>
            <person name="Monciardini P."/>
            <person name="Donadio S."/>
        </authorList>
    </citation>
    <scope>NUCLEOTIDE SEQUENCE</scope>
    <source>
        <strain evidence="2">SOSP1-1</strain>
    </source>
</reference>
<dbReference type="InterPro" id="IPR011990">
    <property type="entry name" value="TPR-like_helical_dom_sf"/>
</dbReference>
<dbReference type="Gene3D" id="1.10.260.40">
    <property type="entry name" value="lambda repressor-like DNA-binding domains"/>
    <property type="match status" value="1"/>
</dbReference>
<dbReference type="AlphaFoldDB" id="A0A8J3MYZ1"/>